<comment type="caution">
    <text evidence="2">The sequence shown here is derived from an EMBL/GenBank/DDBJ whole genome shotgun (WGS) entry which is preliminary data.</text>
</comment>
<dbReference type="STRING" id="56484.A0A1Y2FVS8"/>
<dbReference type="GeneID" id="63787467"/>
<dbReference type="OrthoDB" id="5301000at2759"/>
<organism evidence="2 3">
    <name type="scientific">Protomyces lactucae-debilis</name>
    <dbReference type="NCBI Taxonomy" id="2754530"/>
    <lineage>
        <taxon>Eukaryota</taxon>
        <taxon>Fungi</taxon>
        <taxon>Dikarya</taxon>
        <taxon>Ascomycota</taxon>
        <taxon>Taphrinomycotina</taxon>
        <taxon>Taphrinomycetes</taxon>
        <taxon>Taphrinales</taxon>
        <taxon>Protomycetaceae</taxon>
        <taxon>Protomyces</taxon>
    </lineage>
</organism>
<dbReference type="Proteomes" id="UP000193685">
    <property type="component" value="Unassembled WGS sequence"/>
</dbReference>
<evidence type="ECO:0008006" key="4">
    <source>
        <dbReference type="Google" id="ProtNLM"/>
    </source>
</evidence>
<proteinExistence type="predicted"/>
<evidence type="ECO:0000313" key="2">
    <source>
        <dbReference type="EMBL" id="ORY86785.1"/>
    </source>
</evidence>
<dbReference type="EMBL" id="MCFI01000002">
    <property type="protein sequence ID" value="ORY86785.1"/>
    <property type="molecule type" value="Genomic_DNA"/>
</dbReference>
<accession>A0A1Y2FVS8</accession>
<feature type="compositionally biased region" description="Basic and acidic residues" evidence="1">
    <location>
        <begin position="188"/>
        <end position="197"/>
    </location>
</feature>
<feature type="region of interest" description="Disordered" evidence="1">
    <location>
        <begin position="183"/>
        <end position="205"/>
    </location>
</feature>
<evidence type="ECO:0000313" key="3">
    <source>
        <dbReference type="Proteomes" id="UP000193685"/>
    </source>
</evidence>
<dbReference type="RefSeq" id="XP_040727641.1">
    <property type="nucleotide sequence ID" value="XM_040870868.1"/>
</dbReference>
<name>A0A1Y2FVS8_PROLT</name>
<reference evidence="2 3" key="1">
    <citation type="submission" date="2016-07" db="EMBL/GenBank/DDBJ databases">
        <title>Pervasive Adenine N6-methylation of Active Genes in Fungi.</title>
        <authorList>
            <consortium name="DOE Joint Genome Institute"/>
            <person name="Mondo S.J."/>
            <person name="Dannebaum R.O."/>
            <person name="Kuo R.C."/>
            <person name="Labutti K."/>
            <person name="Haridas S."/>
            <person name="Kuo A."/>
            <person name="Salamov A."/>
            <person name="Ahrendt S.R."/>
            <person name="Lipzen A."/>
            <person name="Sullivan W."/>
            <person name="Andreopoulos W.B."/>
            <person name="Clum A."/>
            <person name="Lindquist E."/>
            <person name="Daum C."/>
            <person name="Ramamoorthy G.K."/>
            <person name="Gryganskyi A."/>
            <person name="Culley D."/>
            <person name="Magnuson J.K."/>
            <person name="James T.Y."/>
            <person name="O'Malley M.A."/>
            <person name="Stajich J.E."/>
            <person name="Spatafora J.W."/>
            <person name="Visel A."/>
            <person name="Grigoriev I.V."/>
        </authorList>
    </citation>
    <scope>NUCLEOTIDE SEQUENCE [LARGE SCALE GENOMIC DNA]</scope>
    <source>
        <strain evidence="2 3">12-1054</strain>
    </source>
</reference>
<evidence type="ECO:0000256" key="1">
    <source>
        <dbReference type="SAM" id="MobiDB-lite"/>
    </source>
</evidence>
<protein>
    <recommendedName>
        <fullName evidence="4">FAR1 domain-containing protein</fullName>
    </recommendedName>
</protein>
<keyword evidence="3" id="KW-1185">Reference proteome</keyword>
<sequence>MDTLRSSIDDALLPDALAHEATTDPALLHHDEQQQQEVNALDSDLGLEHVQAPVVGDRYVSHEQVRLMLDNYARHEGFAVSVRASNKINYRWQCVHSGRYRSTRKDASRNVTLVPDPQSEEGLVAPGAHIIRTAGTGPTGRTRRQGTKRTNCPWLVRAGMDNENLWKITKAVLEHNHVLSPANPDLYHQNREPDQARGKAGQASSIHQVETLMRQPSPTPGLPAATGDNDLNAEHGAFTGNYALGMPGLPVNPFLSGDTTIRSAH</sequence>
<dbReference type="PANTHER" id="PTHR47718">
    <property type="entry name" value="OS01G0519700 PROTEIN"/>
    <property type="match status" value="1"/>
</dbReference>
<gene>
    <name evidence="2" type="ORF">BCR37DRAFT_390525</name>
</gene>
<dbReference type="AlphaFoldDB" id="A0A1Y2FVS8"/>